<dbReference type="Pfam" id="PF05168">
    <property type="entry name" value="HEPN"/>
    <property type="match status" value="1"/>
</dbReference>
<dbReference type="GO" id="GO:0030544">
    <property type="term" value="F:Hsp70 protein binding"/>
    <property type="evidence" value="ECO:0007669"/>
    <property type="project" value="TreeGrafter"/>
</dbReference>
<dbReference type="SUPFAM" id="SSF81593">
    <property type="entry name" value="Nucleotidyltransferase substrate binding subunit/domain"/>
    <property type="match status" value="1"/>
</dbReference>
<dbReference type="PANTHER" id="PTHR15600">
    <property type="entry name" value="SACSIN"/>
    <property type="match status" value="1"/>
</dbReference>
<dbReference type="InterPro" id="IPR045819">
    <property type="entry name" value="TTC7_N"/>
</dbReference>
<keyword evidence="4" id="KW-1185">Reference proteome</keyword>
<evidence type="ECO:0000313" key="4">
    <source>
        <dbReference type="Proteomes" id="UP001249851"/>
    </source>
</evidence>
<dbReference type="InterPro" id="IPR036890">
    <property type="entry name" value="HATPase_C_sf"/>
</dbReference>
<dbReference type="InterPro" id="IPR007842">
    <property type="entry name" value="HEPN_dom"/>
</dbReference>
<dbReference type="EMBL" id="JARQWQ010000011">
    <property type="protein sequence ID" value="KAK2568874.1"/>
    <property type="molecule type" value="Genomic_DNA"/>
</dbReference>
<sequence>MARRSKTSLENDIERSRWEEKWENIPKLVEQLSSRTTTESSIDALKNLLMNESRLEIYLRNNPLGTTCAAEAKVQLKEVVSNLTKLVSQDKLQKVHFTSDKTQEALFLLCKAHFVMEDFHSCVKYCNQGGADDIFIDSQSKRKSKLVADGFAHKAMALEQLQSMGELSVSDDDIIACYECAGDIVLWLTTDHISTTRTTGSSQIMKMTQGINRFRHLLRVIESKATMNLRKSYERPLHILHNSPMISSTTSVRSVSKATGETKASINIIACKHASFPLKPQMYTGDSLFFPQNETEEILILLLLEEAMVLKDAELSQGPEKAALRRKTVADSESVYDLLTVALVRRAQYGVLAECLDRGMKVAFEEFHLWFQFALALISAGKFVEALEVCDAALMEFPEDFSLLVTKVKLEQTCVGGDQALITCKKLLETWKLVYDSDLSRPSVELQRAGSGLLDKVITDTRSLKQIPLTEIGSDKDSTEVFISMEKDAEANACVQEAHLIFPLSPDVFFQQTALGLAQNFAAFPCLIIENERNVSGCNGFKTLNALPSPSLSGYGRHELFVRSSFLFAKGRSYGQRRPPLTHILRSILERYPDGGQILKEIIQNADDAGATKVSFLLDSRPDFYGRNSLYDGSLAKFQGPALYAQNDALFEESDWENLERLMQSNKKDDPLKVDLPSIVSGDTIAFLDPHEVHFGRNETGKMFSLDERPLQEHRDQFLPYEDVLDCKISTQFYNGTLFRFPLRNEPSDLSKKNYTPDKVRQLFDALQKEASVILLFLKNIEEIALFETDSSNICKRIFTVGLSGSCRQQIHNEKKSFLTQVKRLSDGKITKTNVSLALSFDEVDKRGQVVNRRWLVHHVIDVRDSRLRELSSDLGLLPWIGMATPLDGSQLQALSPSGGRIFCFLPLPPDADAKTGLPVHVHGYFGLTDNRRGLKWPGLDCQNDYTAEWNVRLLEKVGGQAYASLLLYLIEKLSREPGAPSEKANIAYLSWPTVQKVQSHWEGLLKPMFLTLSAENVFWTPANGGNWLRPQDVYLNRMTNSSEIKAAVLESLTQANEAVVTLPVHVMKAIDSMSWVTRSITPTYLRNLLKQKRKGSWNVETLTRENKLYLLEYVLEDQNLHDLEGVPLLPLANGNFVEFRPLQYNHDPSTAVYVSSTRYSRSLLPNMENKFLADNVCSTALQYLSSVASDGRNLQARFPVQLVKINQDVAIKLIREILPPEWSGGNHFVYWSPGQNGHPPEAWLTSVWSWIRNDFSGDLSQLVGLPLIPYISCGRRALVRLTTSSLAIKDRFQGVSLPVNVASSLRKLGCIVLENIPSCVDHPCLHNYIAPPNPCGVLKVLQILGPSNCATQISLNCSKDEKQALRGYLSSMCLNYDQQCLINCLPIFDAIDGRSFLAAKNGFQFRTVAPSGFQLPGGLPLPNASNIIFLADTQSKELLQRLGFIAMDPTAFLSSVVFSGVKNGFYTQNQISTLMCWVLRQYNYMQNSTFRETVRQLQFVVTQSNRLVAPCEVLDPKNSVLLQLFEGNNDKFPHNDFVKEDILQTLRQLGMKTFPNTQDILQVAQTLENVVDAVAVRKASALLEFLNRNSSLLKTDTALLQGLLSKRWVRRKEDRPYSYPRVMPWFQGKGTCYSPREVVSQSKANLVGATMPLVSKSCNQTLETAFGWNNSPPVSHVLAQLRYACSLVPEATPSTEKHYFENMLRDIYQQLSVNMEATTRLITEDSSFPAWIWHGNGFTSPNKAAFSRSFSFNLKPYRYLIPNDFHNFQPFLTRSGVRATVDDADLLDVLELIKEKHETEGVTNDATTDQKLAHDILHWIVREDKPLNPKLQQRLLVPVMTWDKTLKFVLCSKCTFCDANWLKKGGNNFPVTNQFPMIHDTISSKIATLLGVPPISTRITCAEALGIEQTGPHEPVTTRLKNILNEYKEGVGVFKELVQNADDAGATEVQFALDWRSHPTERLLAPGMADCQGPALLLYNNAVFSDKDLINISRLAGATKKEDLEKIGRFGLGFSSVYHFTDVPSFITRNYAVFFDPHTKYLQHQIRDSSKPGIKMDLAINPNNLSFSDQFEPFNGMFGCDTSLPQESKKFFFPGTLFRFPFRTKLGEISDKIYSREEIRNITRSFQESSSSLLLFTQNVQKISFMEISQNSVGQGTSQVLFEVSKETVVIDQSVEKSKQKSTFLESCAKWTKNIAERVGTAPPKRSEFVTISGTLNDKNATQRHEKSSWLLTSCLGTGDSFQLATSEEGKKQGLLSASGIAAKISASHDSEGVSKPGAVAGEIFCFLPLSIPTGLPVHVNGYFAVMSNRRGIWESNTAETGRSQPLEVRWNRSLMIDALCQAYIQLLKEMTHMQEMGKIALFESFSFWPNPETITSVAWTPLIKSVYQEIARSNLPLVNVDGKWHSFTDCFFQDTKLQEIPGSKTILSMHGYKVVDLPRFAKKGFEQAECSGILEQQTLTPKIFLDQVFFPNIKEIPSNLRDSIVFHLMDHCLVVHSRPNDDSLGSLFLSLLSTNCCIPCGPDQEDLACPKELINPKGAAAPLFTPEDRRFPFGTGYRTEERLLMLDKLGMIADILDWESLLERAKTVPEIHRLEGEVTAHERVSCIVEYLNTHLDSLDAPSEEITTELRTINMFPVLKKPKYYTMKWKGSNDHGGGFSMLPAEELYGEEHKFVAGSSWSILDESCSSGCGRLNEKTRSLFGFDVREPTVDEVCFQLDQAMDATIHSYAEAQSLQRVCHNIYNYLQVHLSDSNSKIVVEKLAKQPWIFIEEKFVSSSQVAFEWNGIGDPYLYQVPNELAANFRLLLQATGVRHHFCPEDFIRTMYEFEKAKRGKPLIGYEFRVIRRLIVDLLDVPEAVLQREDGMIPLPDHDLVMQAARKLAINDAPWVTSGVDTKYVHENVSIDLAYKMGAIDIRSKKLARISRPIGQEFGQREELTDRLKGILKSYPCDVGVLKELVQNADDAGATEIHFIYDPRTHASDRLLSENWKELQGPALCVYNNRPFSEEDLEGIQRLGIGSKTEDPTKTGQYGIGFNAVYHLTDCPSFISNGDTLCILDPHCRYAPGATKTSPGRLIKPIGEEERSDFRDTFPGYLEDHFDLTMSTMFRLPLRNKHMPTTSLISEELVSHEQMTKFMDLFELEAKEVLLFLNHLKKITLSKIENGRLRQIYSVSADVSDEDALLRGQLSDHLKSSKSLKTNEIQMFGITYPLLIQDTFREEKWLVHQGVGLTPCDVTGEVPNGQPFGLLPRVGIAAKMWGRTSSHTEVRATPQYKAFCFLPLPLKTGLPVHVNGHFYLDSARRNLWYDEKDKGFGSQWNNFMKKEILPEAYVSLLLEARRFVPGSEIVEEARFFKTYQIHEGLRWYQGLFPHFSSVDSQWTILVSSLFGRICHHDTQLLPLVKKATSGSVPSSSTDKTDTKEPNRCFWLSPSQGFFNTMPISNESDQKRCNILLQIGFNLLYSSKKLFDDFKKADTSVREITPEAVIKFLQEGATNIGTLPCPVNETAIGSVVGVLDMLCYCMKSPNFATVMSGLPLLLTEDGVLKCFQQAEPVFLSRFHDLVPHKSSMFIHHAISEPLFLIEENIFATNQRVLKKFDIPALALLLPETKHDSWYEANNLIPWDKSKWPSEKWLQLLWKFIFVIYREDPNKFSLNPLDQWPVVPTLSGMLSAVSIGKVILDLTSEEAWSAGQRNVVRLLRELGCHEVDAKLMHGTGVRDLSPILKPYLSQPNSCGDVLRVLDHRMKQKNISGILSEDEMVVILQFLQEDVCSVKTNPLLSSILKRLPFFKTFHGTFVSLENDPSIYVVPTGLPTEEYEVWMTGSQCVFLAPQPNLDCLYRELLRAGDITHTDCYIKFIFQKFPHLKQTTRMLHLKYVRDVLLILHADKNNRSRVINSMQTLAFIPDASGRLCTASHFYDPGVTVFSVMLPIESKPPKPFDDFKWLDLLREIGLKQIVSKDQFQTFAHEVATQAALANESSRATLERKSLVLVRHLLKETSLHDENFLNNLSTVKFVASQKASDELVNLHKQHLVKNVSQDQLPPFIPFKDSVTWTQENERLVWTSASLLPSWAIPDLNWYPRLAKLKVLFKPSLDQVTENVKTISTNVSKNADRERPEPTRRVLRKVMINVYSFLSEMSGCSSNEVSDSCSQECVNIESFLSSISCALVEDGRMFVRCDQLAYNLEEELPPYLYRVPREYGAFQHLFKRLGAMEAATPEQFAKLLSRLKKSCAEEKMHPNELTAAKHAVYGLFYSLHALNNRRDDPETNRKENPLAQFIALYLPSMQSHLLDSRELVLHDCTQYIGRLGHNMYKFLDGLHKYNLKFATQGQLVDLLPSHLRPKSLSSLVREELHADCNDKKCLEDVARKCRETDNLRQVVFSPQLVDGILRILKHQFQKAKLTDEVRDNVCAFQRELQMSCMEDLSTELIENSSDAPVPGSKRSKEVFCSVGKEGGNKHLFIKHGGDLTHIRRVLCREINQLTGCYIGEDNWLYLSAILECLDPEQIPSVLNNEGVAEDIEADDTEQREPEPGTECPEELHLLLVQFDDFYFRPGEYVAYEREDSTDEEPKFVYAKILSRIENPGSDKLLARYMIDIGTEKKEVDVLDLYKIKRPPKDNEEKNEGDPARESRELVPYVGETGENREANARPSTSSSQGAAGEPLKPTTLEDAIEEVHKALKEIWKLPEDKRKKALKRLYLRWHPDKNMNMQEIASEVMKFILNEVERLSTGGSTAGGGNNSNMAQPDFSDIFRNCNQRARRQRSSYDNFHRYNPGFTGFTSSSSSRRRYQPPNRRLAEIWMSQSREDLRSVQHVLTAREPLYCLVCFQSHQVAEKALKASLYGLSGIADSQFRTHNLLSLARDLSLLHGGPNVTSLVARLSNYYDETRYPDKYLPAKAPKDVFQDSQQAQEAFSTATEILNRLEQFLGL</sequence>
<proteinExistence type="predicted"/>
<dbReference type="Proteomes" id="UP001249851">
    <property type="component" value="Unassembled WGS sequence"/>
</dbReference>
<dbReference type="InterPro" id="IPR036869">
    <property type="entry name" value="J_dom_sf"/>
</dbReference>
<dbReference type="SMART" id="SM00748">
    <property type="entry name" value="HEPN"/>
    <property type="match status" value="1"/>
</dbReference>
<evidence type="ECO:0000256" key="1">
    <source>
        <dbReference type="SAM" id="MobiDB-lite"/>
    </source>
</evidence>
<feature type="domain" description="HEPN" evidence="2">
    <location>
        <begin position="4804"/>
        <end position="4920"/>
    </location>
</feature>
<dbReference type="SUPFAM" id="SSF55874">
    <property type="entry name" value="ATPase domain of HSP90 chaperone/DNA topoisomerase II/histidine kinase"/>
    <property type="match status" value="3"/>
</dbReference>
<reference evidence="3" key="1">
    <citation type="journal article" date="2023" name="G3 (Bethesda)">
        <title>Whole genome assembly and annotation of the endangered Caribbean coral Acropora cervicornis.</title>
        <authorList>
            <person name="Selwyn J.D."/>
            <person name="Vollmer S.V."/>
        </authorList>
    </citation>
    <scope>NUCLEOTIDE SEQUENCE</scope>
    <source>
        <strain evidence="3">K2</strain>
    </source>
</reference>
<evidence type="ECO:0000313" key="3">
    <source>
        <dbReference type="EMBL" id="KAK2568874.1"/>
    </source>
</evidence>
<evidence type="ECO:0000259" key="2">
    <source>
        <dbReference type="PROSITE" id="PS50910"/>
    </source>
</evidence>
<dbReference type="PROSITE" id="PS50910">
    <property type="entry name" value="HEPN"/>
    <property type="match status" value="1"/>
</dbReference>
<reference evidence="3" key="2">
    <citation type="journal article" date="2023" name="Science">
        <title>Genomic signatures of disease resistance in endangered staghorn corals.</title>
        <authorList>
            <person name="Vollmer S.V."/>
            <person name="Selwyn J.D."/>
            <person name="Despard B.A."/>
            <person name="Roesel C.L."/>
        </authorList>
    </citation>
    <scope>NUCLEOTIDE SEQUENCE</scope>
    <source>
        <strain evidence="3">K2</strain>
    </source>
</reference>
<dbReference type="InterPro" id="IPR058210">
    <property type="entry name" value="SACS/Nov_dom"/>
</dbReference>
<dbReference type="SUPFAM" id="SSF46565">
    <property type="entry name" value="Chaperone J-domain"/>
    <property type="match status" value="1"/>
</dbReference>
<dbReference type="Gene3D" id="1.10.287.110">
    <property type="entry name" value="DnaJ domain"/>
    <property type="match status" value="1"/>
</dbReference>
<dbReference type="InterPro" id="IPR052972">
    <property type="entry name" value="Sacsin_chaperone_reg"/>
</dbReference>
<dbReference type="PANTHER" id="PTHR15600:SF42">
    <property type="entry name" value="SACSIN"/>
    <property type="match status" value="1"/>
</dbReference>
<accession>A0AAD9QWP7</accession>
<feature type="region of interest" description="Disordered" evidence="1">
    <location>
        <begin position="4616"/>
        <end position="4666"/>
    </location>
</feature>
<name>A0AAD9QWP7_ACRCE</name>
<gene>
    <name evidence="3" type="ORF">P5673_006937</name>
</gene>
<dbReference type="NCBIfam" id="NF047352">
    <property type="entry name" value="P_loop_sacsin"/>
    <property type="match status" value="2"/>
</dbReference>
<dbReference type="Gene3D" id="1.20.120.330">
    <property type="entry name" value="Nucleotidyltransferases domain 2"/>
    <property type="match status" value="1"/>
</dbReference>
<protein>
    <submittedName>
        <fullName evidence="3">Sacsin</fullName>
    </submittedName>
</protein>
<organism evidence="3 4">
    <name type="scientific">Acropora cervicornis</name>
    <name type="common">Staghorn coral</name>
    <dbReference type="NCBI Taxonomy" id="6130"/>
    <lineage>
        <taxon>Eukaryota</taxon>
        <taxon>Metazoa</taxon>
        <taxon>Cnidaria</taxon>
        <taxon>Anthozoa</taxon>
        <taxon>Hexacorallia</taxon>
        <taxon>Scleractinia</taxon>
        <taxon>Astrocoeniina</taxon>
        <taxon>Acroporidae</taxon>
        <taxon>Acropora</taxon>
    </lineage>
</organism>
<comment type="caution">
    <text evidence="3">The sequence shown here is derived from an EMBL/GenBank/DDBJ whole genome shotgun (WGS) entry which is preliminary data.</text>
</comment>
<feature type="compositionally biased region" description="Basic and acidic residues" evidence="1">
    <location>
        <begin position="4616"/>
        <end position="4634"/>
    </location>
</feature>
<dbReference type="Pfam" id="PF19440">
    <property type="entry name" value="TTC7_N"/>
    <property type="match status" value="2"/>
</dbReference>
<dbReference type="Pfam" id="PF25794">
    <property type="entry name" value="SACS"/>
    <property type="match status" value="3"/>
</dbReference>